<name>A0A9E7J568_9CAUD</name>
<evidence type="ECO:0000313" key="2">
    <source>
        <dbReference type="Proteomes" id="UP001056608"/>
    </source>
</evidence>
<reference evidence="1" key="1">
    <citation type="journal article" date="2022" name="Viruses">
        <title>Isolation of novel Xanthomonas phages for the plant pathogens X. translucens and X. campestris.</title>
        <authorList>
            <person name="Erdrich S.H."/>
            <person name="Sharma V."/>
            <person name="Schurr U."/>
            <person name="Arsova B."/>
            <person name="Frunzke J."/>
        </authorList>
    </citation>
    <scope>NUCLEOTIDE SEQUENCE</scope>
</reference>
<dbReference type="Proteomes" id="UP001056608">
    <property type="component" value="Segment"/>
</dbReference>
<protein>
    <submittedName>
        <fullName evidence="1">Tail protein</fullName>
    </submittedName>
</protein>
<proteinExistence type="predicted"/>
<keyword evidence="2" id="KW-1185">Reference proteome</keyword>
<evidence type="ECO:0000313" key="1">
    <source>
        <dbReference type="EMBL" id="URA06910.1"/>
    </source>
</evidence>
<sequence length="302" mass="32358">MAGLFGSITIKGNRLTEFASQTSTVGIPIPFGFGKFPCEGNIIFAPMPPKEHVKKKKQGKGGVKTEEYSYTLSYAIAFCEGPIYGFWTIKRNGKVVWTQDPDASVDDKAYAAKWAQKATFYFGTETQMPDSTIESYKGAGKVSAHRGIAYIVVEDDDVTDNGGAVPTYEAICIGNGIAYATSPPYPYIFGDGMGASASNVDGEFKTLIVESTYTEKLEIAASLTYGFIGPALQELGTKEALEVNATLQAGEIKSILVPYTTKENLEVAATLQSGEIKVILVTPEPTKEALSVSATLISGVFE</sequence>
<organism evidence="1 2">
    <name type="scientific">Xanthomonas phage Pfeifenkraut</name>
    <dbReference type="NCBI Taxonomy" id="2939132"/>
    <lineage>
        <taxon>Viruses</taxon>
        <taxon>Duplodnaviria</taxon>
        <taxon>Heunggongvirae</taxon>
        <taxon>Uroviricota</taxon>
        <taxon>Caudoviricetes</taxon>
        <taxon>Stanbaylleyvirinae</taxon>
        <taxon>Shirevirus</taxon>
        <taxon>Shirevirus pfeifenkraut</taxon>
    </lineage>
</organism>
<dbReference type="EMBL" id="ON189044">
    <property type="protein sequence ID" value="URA06910.1"/>
    <property type="molecule type" value="Genomic_DNA"/>
</dbReference>
<gene>
    <name evidence="1" type="ORF">Pfeifenkraut_BL30013</name>
</gene>
<accession>A0A9E7J568</accession>